<dbReference type="InterPro" id="IPR011604">
    <property type="entry name" value="PDDEXK-like_dom_sf"/>
</dbReference>
<dbReference type="OrthoDB" id="9786961at2"/>
<evidence type="ECO:0000256" key="1">
    <source>
        <dbReference type="ARBA" id="ARBA00022801"/>
    </source>
</evidence>
<gene>
    <name evidence="2" type="ORF">DBY38_08125</name>
</gene>
<dbReference type="Gene3D" id="3.90.320.10">
    <property type="match status" value="1"/>
</dbReference>
<dbReference type="GeneID" id="90544071"/>
<dbReference type="Pfam" id="PF10117">
    <property type="entry name" value="McrBC"/>
    <property type="match status" value="1"/>
</dbReference>
<accession>A0A316M6J4</accession>
<organism evidence="2 3">
    <name type="scientific">Clostridium cadaveris</name>
    <dbReference type="NCBI Taxonomy" id="1529"/>
    <lineage>
        <taxon>Bacteria</taxon>
        <taxon>Bacillati</taxon>
        <taxon>Bacillota</taxon>
        <taxon>Clostridia</taxon>
        <taxon>Eubacteriales</taxon>
        <taxon>Clostridiaceae</taxon>
        <taxon>Clostridium</taxon>
    </lineage>
</organism>
<dbReference type="PANTHER" id="PTHR38733:SF1">
    <property type="entry name" value="TYPE IV METHYL-DIRECTED RESTRICTION ENZYME ECOKMCRBC"/>
    <property type="match status" value="1"/>
</dbReference>
<dbReference type="InterPro" id="IPR019292">
    <property type="entry name" value="McrC"/>
</dbReference>
<reference evidence="2 3" key="1">
    <citation type="submission" date="2018-03" db="EMBL/GenBank/DDBJ databases">
        <title>The uncultured portion of the human microbiome is neutrally assembled.</title>
        <authorList>
            <person name="Jeraldo P."/>
            <person name="Boardman L."/>
            <person name="White B.A."/>
            <person name="Nelson H."/>
            <person name="Goldenfeld N."/>
            <person name="Chia N."/>
        </authorList>
    </citation>
    <scope>NUCLEOTIDE SEQUENCE [LARGE SCALE GENOMIC DNA]</scope>
    <source>
        <strain evidence="2">CIM:MAG 903</strain>
    </source>
</reference>
<dbReference type="EMBL" id="QAMZ01000039">
    <property type="protein sequence ID" value="PWL53278.1"/>
    <property type="molecule type" value="Genomic_DNA"/>
</dbReference>
<comment type="caution">
    <text evidence="2">The sequence shown here is derived from an EMBL/GenBank/DDBJ whole genome shotgun (WGS) entry which is preliminary data.</text>
</comment>
<dbReference type="PANTHER" id="PTHR38733">
    <property type="entry name" value="PROTEIN MCRC"/>
    <property type="match status" value="1"/>
</dbReference>
<dbReference type="Proteomes" id="UP000246114">
    <property type="component" value="Unassembled WGS sequence"/>
</dbReference>
<evidence type="ECO:0008006" key="4">
    <source>
        <dbReference type="Google" id="ProtNLM"/>
    </source>
</evidence>
<evidence type="ECO:0000313" key="3">
    <source>
        <dbReference type="Proteomes" id="UP000246114"/>
    </source>
</evidence>
<keyword evidence="1" id="KW-0378">Hydrolase</keyword>
<protein>
    <recommendedName>
        <fullName evidence="4">Restriction endonuclease</fullName>
    </recommendedName>
</protein>
<dbReference type="AlphaFoldDB" id="A0A316M6J4"/>
<evidence type="ECO:0000313" key="2">
    <source>
        <dbReference type="EMBL" id="PWL53278.1"/>
    </source>
</evidence>
<dbReference type="RefSeq" id="WP_081670355.1">
    <property type="nucleotide sequence ID" value="NZ_CP076620.1"/>
</dbReference>
<dbReference type="GO" id="GO:0016787">
    <property type="term" value="F:hydrolase activity"/>
    <property type="evidence" value="ECO:0007669"/>
    <property type="project" value="UniProtKB-KW"/>
</dbReference>
<proteinExistence type="predicted"/>
<sequence length="196" mass="23374">MEDFTKVIIDRNTKDYKILLKWSKVFLMNKSFTTFSGSTNARALLFPMEKVFEAYVSKNLKKVLDDLNWDVSTQDRKYYLFDTPKKFALRPDIVINREDGSRVVLDTKWKILINKPSQNYGISQEDMYQMYAYAKKYKTPEIWLIYPCHEEMENSQDIRFECTEDEENIRVRIFFIDVANITDSLEALRKILVIRS</sequence>
<name>A0A316M6J4_9CLOT</name>